<evidence type="ECO:0000259" key="1">
    <source>
        <dbReference type="Pfam" id="PF12975"/>
    </source>
</evidence>
<protein>
    <submittedName>
        <fullName evidence="2">Uncharacterized protein DUF3859</fullName>
    </submittedName>
</protein>
<dbReference type="EMBL" id="QPIZ01000021">
    <property type="protein sequence ID" value="RCW30622.1"/>
    <property type="molecule type" value="Genomic_DNA"/>
</dbReference>
<dbReference type="Pfam" id="PF12975">
    <property type="entry name" value="DUF3859"/>
    <property type="match status" value="1"/>
</dbReference>
<accession>A0A2T0XTJ8</accession>
<sequence length="130" mass="15172">MPKRKKPEIELYSYGIYSSWDRKSRDLPKLKKITTEIPVIPDVEFGYILKIKGGKGEVLEFVIDHPPFPDKDGQTAPPFTGEVVINSNDWEFFLGDTVWEPYEDKAGRWELITQLRGKEIARKEFRLFLP</sequence>
<dbReference type="Gene3D" id="2.60.40.2390">
    <property type="match status" value="1"/>
</dbReference>
<gene>
    <name evidence="2" type="ORF">DFO77_12159</name>
</gene>
<dbReference type="OrthoDB" id="9789349at2"/>
<dbReference type="RefSeq" id="WP_106151562.1">
    <property type="nucleotide sequence ID" value="NZ_PVTS01000001.1"/>
</dbReference>
<evidence type="ECO:0000313" key="2">
    <source>
        <dbReference type="EMBL" id="RCW30622.1"/>
    </source>
</evidence>
<proteinExistence type="predicted"/>
<dbReference type="InterPro" id="IPR024331">
    <property type="entry name" value="DUF3859"/>
</dbReference>
<keyword evidence="3" id="KW-1185">Reference proteome</keyword>
<reference evidence="2 3" key="1">
    <citation type="submission" date="2018-07" db="EMBL/GenBank/DDBJ databases">
        <title>Freshwater and sediment microbial communities from various areas in North America, analyzing microbe dynamics in response to fracking.</title>
        <authorList>
            <person name="Lamendella R."/>
        </authorList>
    </citation>
    <scope>NUCLEOTIDE SEQUENCE [LARGE SCALE GENOMIC DNA]</scope>
    <source>
        <strain evidence="2 3">160A</strain>
    </source>
</reference>
<feature type="domain" description="DUF3859" evidence="1">
    <location>
        <begin position="5"/>
        <end position="126"/>
    </location>
</feature>
<dbReference type="AlphaFoldDB" id="A0A2T0XTJ8"/>
<dbReference type="STRING" id="1168289.GCA_000259075_01365"/>
<organism evidence="2 3">
    <name type="scientific">Marinilabilia salmonicolor</name>
    <dbReference type="NCBI Taxonomy" id="989"/>
    <lineage>
        <taxon>Bacteria</taxon>
        <taxon>Pseudomonadati</taxon>
        <taxon>Bacteroidota</taxon>
        <taxon>Bacteroidia</taxon>
        <taxon>Marinilabiliales</taxon>
        <taxon>Marinilabiliaceae</taxon>
        <taxon>Marinilabilia</taxon>
    </lineage>
</organism>
<name>A0A2T0XTJ8_9BACT</name>
<dbReference type="Proteomes" id="UP000252733">
    <property type="component" value="Unassembled WGS sequence"/>
</dbReference>
<evidence type="ECO:0000313" key="3">
    <source>
        <dbReference type="Proteomes" id="UP000252733"/>
    </source>
</evidence>
<comment type="caution">
    <text evidence="2">The sequence shown here is derived from an EMBL/GenBank/DDBJ whole genome shotgun (WGS) entry which is preliminary data.</text>
</comment>